<dbReference type="Proteomes" id="UP000652231">
    <property type="component" value="Unassembled WGS sequence"/>
</dbReference>
<reference evidence="2" key="1">
    <citation type="journal article" date="2014" name="Int. J. Syst. Evol. Microbiol.">
        <title>Complete genome sequence of Corynebacterium casei LMG S-19264T (=DSM 44701T), isolated from a smear-ripened cheese.</title>
        <authorList>
            <consortium name="US DOE Joint Genome Institute (JGI-PGF)"/>
            <person name="Walter F."/>
            <person name="Albersmeier A."/>
            <person name="Kalinowski J."/>
            <person name="Ruckert C."/>
        </authorList>
    </citation>
    <scope>NUCLEOTIDE SEQUENCE</scope>
    <source>
        <strain evidence="2">CGMCC 1.12924</strain>
    </source>
</reference>
<feature type="signal peptide" evidence="1">
    <location>
        <begin position="1"/>
        <end position="18"/>
    </location>
</feature>
<comment type="caution">
    <text evidence="2">The sequence shown here is derived from an EMBL/GenBank/DDBJ whole genome shotgun (WGS) entry which is preliminary data.</text>
</comment>
<dbReference type="AlphaFoldDB" id="A0A8J2YC72"/>
<reference evidence="2" key="2">
    <citation type="submission" date="2020-09" db="EMBL/GenBank/DDBJ databases">
        <authorList>
            <person name="Sun Q."/>
            <person name="Zhou Y."/>
        </authorList>
    </citation>
    <scope>NUCLEOTIDE SEQUENCE</scope>
    <source>
        <strain evidence="2">CGMCC 1.12924</strain>
    </source>
</reference>
<proteinExistence type="predicted"/>
<evidence type="ECO:0000313" key="2">
    <source>
        <dbReference type="EMBL" id="GGE00004.1"/>
    </source>
</evidence>
<protein>
    <submittedName>
        <fullName evidence="2">Uncharacterized protein</fullName>
    </submittedName>
</protein>
<dbReference type="EMBL" id="BMGK01000011">
    <property type="protein sequence ID" value="GGE00004.1"/>
    <property type="molecule type" value="Genomic_DNA"/>
</dbReference>
<organism evidence="2 3">
    <name type="scientific">Planktosalinus lacus</name>
    <dbReference type="NCBI Taxonomy" id="1526573"/>
    <lineage>
        <taxon>Bacteria</taxon>
        <taxon>Pseudomonadati</taxon>
        <taxon>Bacteroidota</taxon>
        <taxon>Flavobacteriia</taxon>
        <taxon>Flavobacteriales</taxon>
        <taxon>Flavobacteriaceae</taxon>
        <taxon>Planktosalinus</taxon>
    </lineage>
</organism>
<dbReference type="RefSeq" id="WP_188442931.1">
    <property type="nucleotide sequence ID" value="NZ_BMGK01000011.1"/>
</dbReference>
<name>A0A8J2YC72_9FLAO</name>
<keyword evidence="3" id="KW-1185">Reference proteome</keyword>
<accession>A0A8J2YC72</accession>
<evidence type="ECO:0000256" key="1">
    <source>
        <dbReference type="SAM" id="SignalP"/>
    </source>
</evidence>
<feature type="chain" id="PRO_5035318871" evidence="1">
    <location>
        <begin position="19"/>
        <end position="252"/>
    </location>
</feature>
<keyword evidence="1" id="KW-0732">Signal</keyword>
<evidence type="ECO:0000313" key="3">
    <source>
        <dbReference type="Proteomes" id="UP000652231"/>
    </source>
</evidence>
<sequence>MRILIICLYLLISFNSFSQNREEIQADFEMQGYFKDYWKFDLDSLEKREFKYVRDINSIFGGFRFERDRDNGITELIYSIQIDYPVGKWMEYKEYQVHVFSKNDTIIGLINYDPFREKTNFYFDFEVLKKQIDFHNTYYKTNFTISDFVDQILDDRIYGYVCGYAPVVYDVPRYNELLFDDKKNISEFRHWIKSFNPELQTYGVDALEYLEKNKKVKLTESDKKIIRTIKKRNSTLNTCSGCLGVFEKANGE</sequence>
<gene>
    <name evidence="2" type="ORF">GCM10011312_24350</name>
</gene>